<organism evidence="2 3">
    <name type="scientific">Piloderma croceum (strain F 1598)</name>
    <dbReference type="NCBI Taxonomy" id="765440"/>
    <lineage>
        <taxon>Eukaryota</taxon>
        <taxon>Fungi</taxon>
        <taxon>Dikarya</taxon>
        <taxon>Basidiomycota</taxon>
        <taxon>Agaricomycotina</taxon>
        <taxon>Agaricomycetes</taxon>
        <taxon>Agaricomycetidae</taxon>
        <taxon>Atheliales</taxon>
        <taxon>Atheliaceae</taxon>
        <taxon>Piloderma</taxon>
    </lineage>
</organism>
<feature type="region of interest" description="Disordered" evidence="1">
    <location>
        <begin position="299"/>
        <end position="704"/>
    </location>
</feature>
<feature type="region of interest" description="Disordered" evidence="1">
    <location>
        <begin position="944"/>
        <end position="969"/>
    </location>
</feature>
<proteinExistence type="predicted"/>
<feature type="compositionally biased region" description="Polar residues" evidence="1">
    <location>
        <begin position="353"/>
        <end position="363"/>
    </location>
</feature>
<dbReference type="Pfam" id="PF09462">
    <property type="entry name" value="Mus7"/>
    <property type="match status" value="1"/>
</dbReference>
<feature type="compositionally biased region" description="Basic and acidic residues" evidence="1">
    <location>
        <begin position="690"/>
        <end position="699"/>
    </location>
</feature>
<feature type="compositionally biased region" description="Acidic residues" evidence="1">
    <location>
        <begin position="23"/>
        <end position="46"/>
    </location>
</feature>
<dbReference type="PANTHER" id="PTHR28122">
    <property type="entry name" value="E3 UBIQUITIN-PROTEIN LIGASE SUBSTRATE RECEPTOR MMS22"/>
    <property type="match status" value="1"/>
</dbReference>
<feature type="region of interest" description="Disordered" evidence="1">
    <location>
        <begin position="719"/>
        <end position="877"/>
    </location>
</feature>
<dbReference type="GO" id="GO:0005634">
    <property type="term" value="C:nucleus"/>
    <property type="evidence" value="ECO:0007669"/>
    <property type="project" value="InterPro"/>
</dbReference>
<reference evidence="3" key="2">
    <citation type="submission" date="2015-01" db="EMBL/GenBank/DDBJ databases">
        <title>Evolutionary Origins and Diversification of the Mycorrhizal Mutualists.</title>
        <authorList>
            <consortium name="DOE Joint Genome Institute"/>
            <consortium name="Mycorrhizal Genomics Consortium"/>
            <person name="Kohler A."/>
            <person name="Kuo A."/>
            <person name="Nagy L.G."/>
            <person name="Floudas D."/>
            <person name="Copeland A."/>
            <person name="Barry K.W."/>
            <person name="Cichocki N."/>
            <person name="Veneault-Fourrey C."/>
            <person name="LaButti K."/>
            <person name="Lindquist E.A."/>
            <person name="Lipzen A."/>
            <person name="Lundell T."/>
            <person name="Morin E."/>
            <person name="Murat C."/>
            <person name="Riley R."/>
            <person name="Ohm R."/>
            <person name="Sun H."/>
            <person name="Tunlid A."/>
            <person name="Henrissat B."/>
            <person name="Grigoriev I.V."/>
            <person name="Hibbett D.S."/>
            <person name="Martin F."/>
        </authorList>
    </citation>
    <scope>NUCLEOTIDE SEQUENCE [LARGE SCALE GENOMIC DNA]</scope>
    <source>
        <strain evidence="3">F 1598</strain>
    </source>
</reference>
<dbReference type="OrthoDB" id="1183224at2759"/>
<feature type="compositionally biased region" description="Basic and acidic residues" evidence="1">
    <location>
        <begin position="142"/>
        <end position="160"/>
    </location>
</feature>
<feature type="compositionally biased region" description="Basic residues" evidence="1">
    <location>
        <begin position="782"/>
        <end position="795"/>
    </location>
</feature>
<evidence type="ECO:0000313" key="2">
    <source>
        <dbReference type="EMBL" id="KIM82923.1"/>
    </source>
</evidence>
<feature type="compositionally biased region" description="Basic and acidic residues" evidence="1">
    <location>
        <begin position="668"/>
        <end position="678"/>
    </location>
</feature>
<dbReference type="Proteomes" id="UP000054166">
    <property type="component" value="Unassembled WGS sequence"/>
</dbReference>
<feature type="compositionally biased region" description="Basic residues" evidence="1">
    <location>
        <begin position="625"/>
        <end position="635"/>
    </location>
</feature>
<dbReference type="InterPro" id="IPR019021">
    <property type="entry name" value="Mms22"/>
</dbReference>
<feature type="compositionally biased region" description="Basic and acidic residues" evidence="1">
    <location>
        <begin position="439"/>
        <end position="453"/>
    </location>
</feature>
<feature type="region of interest" description="Disordered" evidence="1">
    <location>
        <begin position="18"/>
        <end position="47"/>
    </location>
</feature>
<reference evidence="2 3" key="1">
    <citation type="submission" date="2014-04" db="EMBL/GenBank/DDBJ databases">
        <authorList>
            <consortium name="DOE Joint Genome Institute"/>
            <person name="Kuo A."/>
            <person name="Tarkka M."/>
            <person name="Buscot F."/>
            <person name="Kohler A."/>
            <person name="Nagy L.G."/>
            <person name="Floudas D."/>
            <person name="Copeland A."/>
            <person name="Barry K.W."/>
            <person name="Cichocki N."/>
            <person name="Veneault-Fourrey C."/>
            <person name="LaButti K."/>
            <person name="Lindquist E.A."/>
            <person name="Lipzen A."/>
            <person name="Lundell T."/>
            <person name="Morin E."/>
            <person name="Murat C."/>
            <person name="Sun H."/>
            <person name="Tunlid A."/>
            <person name="Henrissat B."/>
            <person name="Grigoriev I.V."/>
            <person name="Hibbett D.S."/>
            <person name="Martin F."/>
            <person name="Nordberg H.P."/>
            <person name="Cantor M.N."/>
            <person name="Hua S.X."/>
        </authorList>
    </citation>
    <scope>NUCLEOTIDE SEQUENCE [LARGE SCALE GENOMIC DNA]</scope>
    <source>
        <strain evidence="2 3">F 1598</strain>
    </source>
</reference>
<dbReference type="STRING" id="765440.A0A0C3B9F1"/>
<accession>A0A0C3B9F1</accession>
<feature type="compositionally biased region" description="Basic and acidic residues" evidence="1">
    <location>
        <begin position="310"/>
        <end position="330"/>
    </location>
</feature>
<dbReference type="PANTHER" id="PTHR28122:SF1">
    <property type="entry name" value="E3 UBIQUITIN-PROTEIN LIGASE SUBSTRATE RECEPTOR MMS22"/>
    <property type="match status" value="1"/>
</dbReference>
<feature type="compositionally biased region" description="Basic and acidic residues" evidence="1">
    <location>
        <begin position="385"/>
        <end position="428"/>
    </location>
</feature>
<evidence type="ECO:0000256" key="1">
    <source>
        <dbReference type="SAM" id="MobiDB-lite"/>
    </source>
</evidence>
<feature type="region of interest" description="Disordered" evidence="1">
    <location>
        <begin position="68"/>
        <end position="113"/>
    </location>
</feature>
<protein>
    <submittedName>
        <fullName evidence="2">Uncharacterized protein</fullName>
    </submittedName>
</protein>
<feature type="compositionally biased region" description="Polar residues" evidence="1">
    <location>
        <begin position="568"/>
        <end position="580"/>
    </location>
</feature>
<dbReference type="GO" id="GO:0035361">
    <property type="term" value="C:Cul8-RING ubiquitin ligase complex"/>
    <property type="evidence" value="ECO:0007669"/>
    <property type="project" value="TreeGrafter"/>
</dbReference>
<dbReference type="HOGENOM" id="CLU_235583_0_0_1"/>
<feature type="compositionally biased region" description="Low complexity" evidence="1">
    <location>
        <begin position="81"/>
        <end position="109"/>
    </location>
</feature>
<dbReference type="GO" id="GO:0000724">
    <property type="term" value="P:double-strand break repair via homologous recombination"/>
    <property type="evidence" value="ECO:0007669"/>
    <property type="project" value="TreeGrafter"/>
</dbReference>
<feature type="compositionally biased region" description="Pro residues" evidence="1">
    <location>
        <begin position="459"/>
        <end position="483"/>
    </location>
</feature>
<sequence length="1965" mass="221248">MASTRPSDTITCYRSLLSRLHTDDDDDDTTTTMDGDEVIETSDSDERDVLHAQLNEYWQQAVSDFRSRTRLTPPSKRVKLTSALRDLPSSSSDDLTTSSPKSSSLIPTPENSNNLAQDILSWEDDKLDDSQDPLNMFTTQNRDAEFAQADDKYHNGDTLRPRSRSHSIDPLALFGSSSQVLVPPTPPPITSSGATHTDHPLPYPRYSSLTPPPPAQQRTSSPLPPRSPQSSSLSLTPSPSPNQNQDTALAPIHANADTDRRYTMRQRRPQQLHPYVHDQMLYKRQMRSNPEAIVKFAFGGGGGVRRSRSRGIDDGEGLREEETQEWRMDIDGEEEDSTWVDRRSRPHNRRSKSANPHPNTNPIPTWLPEALQNLLSTDDEDEPDVRDLLREARRVKERTRRREREEREREEEGKMGGGEKEGDGDGEKKRKKRARPFPMRKERERRDGDEDGVRSPNRQIPPRPHTPPPLPPTPSHHPQPNSPPISIHPTPHHLDDNDNPFADGGYDQGPDYDYGYGYDEDIVCGHAPDGDVDFNFKSPRPDSQRRLSPPGEQSSTSNSKHKSKSKSPPRNANSPTQSNPTTDTDTDTDSTSTSNEMTSKDRKRLKALQRMMPAAMARQLVQHAQQKKSKARRQRSATATDDGDRDRDGSAEEGPLVPGKARVRIGLRKGDAEIKGDTESEDSDAPPPDLRSDSDVEMVRHKKPRSAFAHVTHISDGVIEEVESSASSSSSDDEVDDAKIGAWLGDKPRPNATGHPRRLKEESLVDWMLTRTRTVGGPGERKTKKKTKSKSKSTRRVGEHRGHSGGHRGRLHVVTAGAQKERQTLLSFDKQPPAAKRSTGGGHHPSARWSTPAGEDMDMYDDDDDDDDRDEDAEPGVNKHWVDSSVMTMKKKQQAMKKKMLKQRRKPQVYVFTSKGTHITSGRRRMESAITIDVEDEGFHQALAPEGVHRPPPRRKAKPKLAGGREYHGAAPMDVPMDIEVDYEPPPRHHELQTSFEHRRDIKVDFEIHFLPSGLAFQPHTYIGKGWLHELVNLVSGGDNVVMPGSYSAHGIELGPVSTSAPDLAASLVLIGNGLLNFVFSSAEDHTAENFHHWEGIIRTVCQLLSWLPAHSNVEECTLLGTALQEHLLGLITQIDDREAAFSSDGTPLNGMVLTIYWFAVESLVRFSCSVQKNQPEVLFDTKNLIKYISLLACRLHAYGMRRTLEPVLAGPDGLDTSLIPERTAELWVCLFHLVSNCHVPTSNDSNLAQHHPFWRIIQLTLQRDDGSPHTGLEASETTWRTIFSICALSQFSVHGMTTSTCRLPASWELVAFALKQIRLSADPETDKTLSERILDKRDEYIWLIASRCFILCNRWHWRIDDASMMFNQLASIFRSRKFANLRREASDFPSFMLKNDLQLLKQYKPSDTAFELFLKLIVQALNDCHPDDETNAHRIVSSKLKKLLALAVPVGSVPFKKSTPPTAHELSMLYNRLSAVAVAIYLESSPASVEQRVIHARRYVNFKDADDTTRVACIRGMMHFAIIMRYRRLPLDNVLSWLAEMTDILVDEYQDIDASSNKNIGIPPSNITKHRAVFSIQMLLGSVRRIIETSNIDPTQPQKQYPEPALLNGPWVTRIFAKSTNLAHVGKTGLEIRRLVQAFLDARQAAMPAPQRHPAVVPAGDQESQESQEDYGVFDLDLDDPELQAALGNDGECSIANQNRAKDELVWQVIDGHITPAIFRLVCKHFNDPSDAVSFEEYCQDADKWIDCWVGCAHVLVQLGKRNWEAFLELGPMSWAKIIDGSWRRRVGLRFMFMLLRFDPEAYTTRNDVFIEVLLESMAAAKVTIENEYMSLVFSIDRLRHPLLRHIPCQPSIESSDYIISVPEFFTLRLPTVDTVFSNLADSLRKEAHGKGNVLQNQTYIGHVVAMLSAMQEVWEQMSEGSDRRTIYTVFCRDIFTSLQRHPVLKTQQRLSASMAWGKLLEAT</sequence>
<keyword evidence="3" id="KW-1185">Reference proteome</keyword>
<feature type="compositionally biased region" description="Low complexity" evidence="1">
    <location>
        <begin position="228"/>
        <end position="245"/>
    </location>
</feature>
<dbReference type="InParanoid" id="A0A0C3B9F1"/>
<feature type="compositionally biased region" description="Low complexity" evidence="1">
    <location>
        <begin position="503"/>
        <end position="517"/>
    </location>
</feature>
<dbReference type="EMBL" id="KN832992">
    <property type="protein sequence ID" value="KIM82923.1"/>
    <property type="molecule type" value="Genomic_DNA"/>
</dbReference>
<gene>
    <name evidence="2" type="ORF">PILCRDRAFT_7375</name>
</gene>
<feature type="compositionally biased region" description="Polar residues" evidence="1">
    <location>
        <begin position="132"/>
        <end position="141"/>
    </location>
</feature>
<feature type="compositionally biased region" description="Acidic residues" evidence="1">
    <location>
        <begin position="855"/>
        <end position="874"/>
    </location>
</feature>
<evidence type="ECO:0000313" key="3">
    <source>
        <dbReference type="Proteomes" id="UP000054166"/>
    </source>
</evidence>
<dbReference type="GO" id="GO:0031297">
    <property type="term" value="P:replication fork processing"/>
    <property type="evidence" value="ECO:0007669"/>
    <property type="project" value="InterPro"/>
</dbReference>
<name>A0A0C3B9F1_PILCF</name>
<feature type="region of interest" description="Disordered" evidence="1">
    <location>
        <begin position="126"/>
        <end position="257"/>
    </location>
</feature>